<reference evidence="2" key="2">
    <citation type="journal article" date="2021" name="PeerJ">
        <title>Extensive microbial diversity within the chicken gut microbiome revealed by metagenomics and culture.</title>
        <authorList>
            <person name="Gilroy R."/>
            <person name="Ravi A."/>
            <person name="Getino M."/>
            <person name="Pursley I."/>
            <person name="Horton D.L."/>
            <person name="Alikhan N.F."/>
            <person name="Baker D."/>
            <person name="Gharbi K."/>
            <person name="Hall N."/>
            <person name="Watson M."/>
            <person name="Adriaenssens E.M."/>
            <person name="Foster-Nyarko E."/>
            <person name="Jarju S."/>
            <person name="Secka A."/>
            <person name="Antonio M."/>
            <person name="Oren A."/>
            <person name="Chaudhuri R.R."/>
            <person name="La Ragione R."/>
            <person name="Hildebrand F."/>
            <person name="Pallen M.J."/>
        </authorList>
    </citation>
    <scope>NUCLEOTIDE SEQUENCE</scope>
    <source>
        <strain evidence="2">CHK193-30670</strain>
    </source>
</reference>
<evidence type="ECO:0000313" key="2">
    <source>
        <dbReference type="EMBL" id="HIU39725.1"/>
    </source>
</evidence>
<organism evidence="2 3">
    <name type="scientific">Candidatus Aphodocola excrementigallinarum</name>
    <dbReference type="NCBI Taxonomy" id="2840670"/>
    <lineage>
        <taxon>Bacteria</taxon>
        <taxon>Bacillati</taxon>
        <taxon>Bacillota</taxon>
        <taxon>Bacilli</taxon>
        <taxon>Candidatus Aphodocola</taxon>
    </lineage>
</organism>
<protein>
    <submittedName>
        <fullName evidence="2">Uncharacterized protein</fullName>
    </submittedName>
</protein>
<dbReference type="Gene3D" id="1.20.1070.10">
    <property type="entry name" value="Rhodopsin 7-helix transmembrane proteins"/>
    <property type="match status" value="1"/>
</dbReference>
<accession>A0A9D1ILB6</accession>
<dbReference type="AlphaFoldDB" id="A0A9D1ILB6"/>
<evidence type="ECO:0000313" key="3">
    <source>
        <dbReference type="Proteomes" id="UP000824074"/>
    </source>
</evidence>
<dbReference type="EMBL" id="DVMT01000004">
    <property type="protein sequence ID" value="HIU39725.1"/>
    <property type="molecule type" value="Genomic_DNA"/>
</dbReference>
<sequence length="115" mass="12474">MFTLVNSCVIGGADLSSFMSVFKLVITVIQYAVPVALILWGSIDLFKSITTGKDEEIKKKQTLLFKKVLSAVIVFLLPWLVFSIMSILGGSVGDFGNCYKNSDAGIPTLDNSNGY</sequence>
<proteinExistence type="predicted"/>
<keyword evidence="1" id="KW-0472">Membrane</keyword>
<name>A0A9D1ILB6_9FIRM</name>
<keyword evidence="1" id="KW-0812">Transmembrane</keyword>
<evidence type="ECO:0000256" key="1">
    <source>
        <dbReference type="SAM" id="Phobius"/>
    </source>
</evidence>
<feature type="transmembrane region" description="Helical" evidence="1">
    <location>
        <begin position="20"/>
        <end position="43"/>
    </location>
</feature>
<dbReference type="Proteomes" id="UP000824074">
    <property type="component" value="Unassembled WGS sequence"/>
</dbReference>
<feature type="transmembrane region" description="Helical" evidence="1">
    <location>
        <begin position="64"/>
        <end position="87"/>
    </location>
</feature>
<reference evidence="2" key="1">
    <citation type="submission" date="2020-10" db="EMBL/GenBank/DDBJ databases">
        <authorList>
            <person name="Gilroy R."/>
        </authorList>
    </citation>
    <scope>NUCLEOTIDE SEQUENCE</scope>
    <source>
        <strain evidence="2">CHK193-30670</strain>
    </source>
</reference>
<comment type="caution">
    <text evidence="2">The sequence shown here is derived from an EMBL/GenBank/DDBJ whole genome shotgun (WGS) entry which is preliminary data.</text>
</comment>
<keyword evidence="1" id="KW-1133">Transmembrane helix</keyword>
<gene>
    <name evidence="2" type="ORF">IAB68_00275</name>
</gene>